<dbReference type="InterPro" id="IPR018247">
    <property type="entry name" value="EF_Hand_1_Ca_BS"/>
</dbReference>
<feature type="domain" description="EF-hand" evidence="2">
    <location>
        <begin position="149"/>
        <end position="184"/>
    </location>
</feature>
<evidence type="ECO:0000313" key="4">
    <source>
        <dbReference type="Proteomes" id="UP000594261"/>
    </source>
</evidence>
<evidence type="ECO:0000256" key="1">
    <source>
        <dbReference type="ARBA" id="ARBA00022837"/>
    </source>
</evidence>
<dbReference type="GO" id="GO:0005509">
    <property type="term" value="F:calcium ion binding"/>
    <property type="evidence" value="ECO:0007669"/>
    <property type="project" value="InterPro"/>
</dbReference>
<reference evidence="3 4" key="1">
    <citation type="journal article" date="2016" name="G3 (Bethesda)">
        <title>First Draft Assembly and Annotation of the Genome of a California Endemic Oak Quercus lobata Nee (Fagaceae).</title>
        <authorList>
            <person name="Sork V.L."/>
            <person name="Fitz-Gibbon S.T."/>
            <person name="Puiu D."/>
            <person name="Crepeau M."/>
            <person name="Gugger P.F."/>
            <person name="Sherman R."/>
            <person name="Stevens K."/>
            <person name="Langley C.H."/>
            <person name="Pellegrini M."/>
            <person name="Salzberg S.L."/>
        </authorList>
    </citation>
    <scope>NUCLEOTIDE SEQUENCE [LARGE SCALE GENOMIC DNA]</scope>
    <source>
        <strain evidence="3 4">cv. SW786</strain>
    </source>
</reference>
<name>A0A7N2M985_QUELO</name>
<protein>
    <recommendedName>
        <fullName evidence="2">EF-hand domain-containing protein</fullName>
    </recommendedName>
</protein>
<accession>A0A7N2M985</accession>
<dbReference type="AlphaFoldDB" id="A0A7N2M985"/>
<dbReference type="Gene3D" id="1.10.238.10">
    <property type="entry name" value="EF-hand"/>
    <property type="match status" value="1"/>
</dbReference>
<dbReference type="PROSITE" id="PS00018">
    <property type="entry name" value="EF_HAND_1"/>
    <property type="match status" value="1"/>
</dbReference>
<organism evidence="3 4">
    <name type="scientific">Quercus lobata</name>
    <name type="common">Valley oak</name>
    <dbReference type="NCBI Taxonomy" id="97700"/>
    <lineage>
        <taxon>Eukaryota</taxon>
        <taxon>Viridiplantae</taxon>
        <taxon>Streptophyta</taxon>
        <taxon>Embryophyta</taxon>
        <taxon>Tracheophyta</taxon>
        <taxon>Spermatophyta</taxon>
        <taxon>Magnoliopsida</taxon>
        <taxon>eudicotyledons</taxon>
        <taxon>Gunneridae</taxon>
        <taxon>Pentapetalae</taxon>
        <taxon>rosids</taxon>
        <taxon>fabids</taxon>
        <taxon>Fagales</taxon>
        <taxon>Fagaceae</taxon>
        <taxon>Quercus</taxon>
    </lineage>
</organism>
<reference evidence="3" key="2">
    <citation type="submission" date="2021-01" db="UniProtKB">
        <authorList>
            <consortium name="EnsemblPlants"/>
        </authorList>
    </citation>
    <scope>IDENTIFICATION</scope>
</reference>
<dbReference type="InParanoid" id="A0A7N2M985"/>
<keyword evidence="4" id="KW-1185">Reference proteome</keyword>
<dbReference type="InterPro" id="IPR002048">
    <property type="entry name" value="EF_hand_dom"/>
</dbReference>
<evidence type="ECO:0000259" key="2">
    <source>
        <dbReference type="PROSITE" id="PS50222"/>
    </source>
</evidence>
<dbReference type="Proteomes" id="UP000594261">
    <property type="component" value="Chromosome 8"/>
</dbReference>
<dbReference type="EMBL" id="LRBV02000008">
    <property type="status" value="NOT_ANNOTATED_CDS"/>
    <property type="molecule type" value="Genomic_DNA"/>
</dbReference>
<dbReference type="InterPro" id="IPR011992">
    <property type="entry name" value="EF-hand-dom_pair"/>
</dbReference>
<evidence type="ECO:0000313" key="3">
    <source>
        <dbReference type="EnsemblPlants" id="QL08p009073:mrna"/>
    </source>
</evidence>
<dbReference type="Gramene" id="QL08p009073:mrna">
    <property type="protein sequence ID" value="QL08p009073:mrna"/>
    <property type="gene ID" value="QL08p009073"/>
</dbReference>
<dbReference type="PROSITE" id="PS50222">
    <property type="entry name" value="EF_HAND_2"/>
    <property type="match status" value="1"/>
</dbReference>
<keyword evidence="1" id="KW-0106">Calcium</keyword>
<dbReference type="EnsemblPlants" id="QL08p009073:mrna">
    <property type="protein sequence ID" value="QL08p009073:mrna"/>
    <property type="gene ID" value="QL08p009073"/>
</dbReference>
<dbReference type="SUPFAM" id="SSF47473">
    <property type="entry name" value="EF-hand"/>
    <property type="match status" value="1"/>
</dbReference>
<sequence length="186" mass="20722">MTVPGALEHPQSLLAWTAKSLGPIDEIDQGPLNRFLGSQGFVSSYDDAHKYTESDADAHKWVSHRNHRGNICGVDFIWLCNPNKSRKPLRTSWAEAVFSIKKYLLRKASLAEDDAFAFLKGDNHGDFITISALREALRQVNLIGHPYGLSFQDMKNLWAQADINGDGVIDCEEFKASSSPKSLNMT</sequence>
<proteinExistence type="predicted"/>